<gene>
    <name evidence="13" type="primary">slc25a40</name>
    <name evidence="13" type="ORF">g.19591</name>
</gene>
<dbReference type="InterPro" id="IPR023395">
    <property type="entry name" value="MCP_dom_sf"/>
</dbReference>
<keyword evidence="8" id="KW-0496">Mitochondrion</keyword>
<evidence type="ECO:0000256" key="2">
    <source>
        <dbReference type="ARBA" id="ARBA00006375"/>
    </source>
</evidence>
<accession>A0A6G1SA08</accession>
<comment type="subcellular location">
    <subcellularLocation>
        <location evidence="1">Mitochondrion inner membrane</location>
        <topology evidence="1">Multi-pass membrane protein</topology>
    </subcellularLocation>
</comment>
<evidence type="ECO:0000313" key="13">
    <source>
        <dbReference type="EMBL" id="MDE47228.1"/>
    </source>
</evidence>
<feature type="transmembrane region" description="Helical" evidence="12">
    <location>
        <begin position="121"/>
        <end position="141"/>
    </location>
</feature>
<dbReference type="AlphaFoldDB" id="A0A6G1SA08"/>
<keyword evidence="7 12" id="KW-1133">Transmembrane helix</keyword>
<evidence type="ECO:0000256" key="12">
    <source>
        <dbReference type="SAM" id="Phobius"/>
    </source>
</evidence>
<keyword evidence="6" id="KW-0999">Mitochondrion inner membrane</keyword>
<evidence type="ECO:0000256" key="6">
    <source>
        <dbReference type="ARBA" id="ARBA00022792"/>
    </source>
</evidence>
<evidence type="ECO:0000256" key="1">
    <source>
        <dbReference type="ARBA" id="ARBA00004448"/>
    </source>
</evidence>
<feature type="transmembrane region" description="Helical" evidence="12">
    <location>
        <begin position="161"/>
        <end position="182"/>
    </location>
</feature>
<keyword evidence="9 10" id="KW-0472">Membrane</keyword>
<dbReference type="InterPro" id="IPR018108">
    <property type="entry name" value="MCP_transmembrane"/>
</dbReference>
<feature type="transmembrane region" description="Helical" evidence="12">
    <location>
        <begin position="250"/>
        <end position="272"/>
    </location>
</feature>
<keyword evidence="5" id="KW-0677">Repeat</keyword>
<comment type="similarity">
    <text evidence="2 11">Belongs to the mitochondrial carrier (TC 2.A.29) family.</text>
</comment>
<evidence type="ECO:0000256" key="8">
    <source>
        <dbReference type="ARBA" id="ARBA00023128"/>
    </source>
</evidence>
<feature type="repeat" description="Solcar" evidence="10">
    <location>
        <begin position="249"/>
        <end position="348"/>
    </location>
</feature>
<keyword evidence="4 10" id="KW-0812">Transmembrane</keyword>
<evidence type="ECO:0000256" key="4">
    <source>
        <dbReference type="ARBA" id="ARBA00022692"/>
    </source>
</evidence>
<evidence type="ECO:0000256" key="3">
    <source>
        <dbReference type="ARBA" id="ARBA00022448"/>
    </source>
</evidence>
<evidence type="ECO:0000256" key="11">
    <source>
        <dbReference type="RuleBase" id="RU000488"/>
    </source>
</evidence>
<sequence length="362" mass="40737">MMPDDDVHMITPAQQIISSTIGALTTSIFVTPLDVVKIRLQAQQKNFYKNKCFLYCNGLMEHLCYCVNGNNGAAHIHHKNGSTHPIDPRDIKWYKRPIPGHFTGTFDALIKISRAEGITSLWSGLPPTLLMAIPATVIYFTAYDRLRANLWSWSKTDHQPIWIPVVCGATARCIAATTISPLEMVRTKMQSKKLTYLEVATAVKQLVKYEGPLSLWRGLGPTLLRDVPFSSIYWAGYEFMKQRFDQRKPTLQFSLSAGALAGSIAAITTLPFDVAKTHRQIELGERDLIDPSKRQGSDANNHRTTKILRKIYKQSGVPGLFSGIVPRVIKVAPSCAIMISCYEFGKQFFVKYNSEKARRKER</sequence>
<dbReference type="PROSITE" id="PS50920">
    <property type="entry name" value="SOLCAR"/>
    <property type="match status" value="3"/>
</dbReference>
<evidence type="ECO:0000256" key="9">
    <source>
        <dbReference type="ARBA" id="ARBA00023136"/>
    </source>
</evidence>
<dbReference type="Pfam" id="PF00153">
    <property type="entry name" value="Mito_carr"/>
    <property type="match status" value="4"/>
</dbReference>
<name>A0A6G1SA08_9ACAR</name>
<evidence type="ECO:0000256" key="7">
    <source>
        <dbReference type="ARBA" id="ARBA00022989"/>
    </source>
</evidence>
<keyword evidence="3 11" id="KW-0813">Transport</keyword>
<dbReference type="EMBL" id="GGYP01002457">
    <property type="protein sequence ID" value="MDE47228.1"/>
    <property type="molecule type" value="Transcribed_RNA"/>
</dbReference>
<dbReference type="Gene3D" id="1.50.40.10">
    <property type="entry name" value="Mitochondrial carrier domain"/>
    <property type="match status" value="2"/>
</dbReference>
<dbReference type="GO" id="GO:0005743">
    <property type="term" value="C:mitochondrial inner membrane"/>
    <property type="evidence" value="ECO:0007669"/>
    <property type="project" value="UniProtKB-SubCell"/>
</dbReference>
<proteinExistence type="inferred from homology"/>
<dbReference type="InterPro" id="IPR045315">
    <property type="entry name" value="Mtm1-like"/>
</dbReference>
<dbReference type="PANTHER" id="PTHR45760:SF2">
    <property type="entry name" value="FI19922P1-RELATED"/>
    <property type="match status" value="1"/>
</dbReference>
<reference evidence="13" key="1">
    <citation type="submission" date="2018-10" db="EMBL/GenBank/DDBJ databases">
        <title>Transcriptome assembly of Aceria tosichella (Wheat curl mite) Type 2.</title>
        <authorList>
            <person name="Scully E.D."/>
            <person name="Geib S.M."/>
            <person name="Palmer N.A."/>
            <person name="Gupta A.K."/>
            <person name="Sarath G."/>
            <person name="Tatineni S."/>
        </authorList>
    </citation>
    <scope>NUCLEOTIDE SEQUENCE</scope>
    <source>
        <strain evidence="13">LincolnNE</strain>
    </source>
</reference>
<organism evidence="13">
    <name type="scientific">Aceria tosichella</name>
    <name type="common">wheat curl mite</name>
    <dbReference type="NCBI Taxonomy" id="561515"/>
    <lineage>
        <taxon>Eukaryota</taxon>
        <taxon>Metazoa</taxon>
        <taxon>Ecdysozoa</taxon>
        <taxon>Arthropoda</taxon>
        <taxon>Chelicerata</taxon>
        <taxon>Arachnida</taxon>
        <taxon>Acari</taxon>
        <taxon>Acariformes</taxon>
        <taxon>Trombidiformes</taxon>
        <taxon>Prostigmata</taxon>
        <taxon>Eupodina</taxon>
        <taxon>Eriophyoidea</taxon>
        <taxon>Eriophyidae</taxon>
        <taxon>Eriophyinae</taxon>
        <taxon>Aceriini</taxon>
        <taxon>Aceria</taxon>
    </lineage>
</organism>
<feature type="repeat" description="Solcar" evidence="10">
    <location>
        <begin position="13"/>
        <end position="149"/>
    </location>
</feature>
<feature type="repeat" description="Solcar" evidence="10">
    <location>
        <begin position="159"/>
        <end position="243"/>
    </location>
</feature>
<dbReference type="PANTHER" id="PTHR45760">
    <property type="entry name" value="FI19922P1-RELATED"/>
    <property type="match status" value="1"/>
</dbReference>
<dbReference type="SUPFAM" id="SSF103506">
    <property type="entry name" value="Mitochondrial carrier"/>
    <property type="match status" value="1"/>
</dbReference>
<evidence type="ECO:0000256" key="10">
    <source>
        <dbReference type="PROSITE-ProRule" id="PRU00282"/>
    </source>
</evidence>
<protein>
    <submittedName>
        <fullName evidence="13">Solute carrier family 25 member 40</fullName>
    </submittedName>
</protein>
<dbReference type="GO" id="GO:1990542">
    <property type="term" value="P:mitochondrial transmembrane transport"/>
    <property type="evidence" value="ECO:0007669"/>
    <property type="project" value="InterPro"/>
</dbReference>
<evidence type="ECO:0000256" key="5">
    <source>
        <dbReference type="ARBA" id="ARBA00022737"/>
    </source>
</evidence>